<keyword evidence="2" id="KW-1185">Reference proteome</keyword>
<comment type="caution">
    <text evidence="1">The sequence shown here is derived from an EMBL/GenBank/DDBJ whole genome shotgun (WGS) entry which is preliminary data.</text>
</comment>
<dbReference type="EMBL" id="JAHWDF010000039">
    <property type="protein sequence ID" value="MBW2963100.1"/>
    <property type="molecule type" value="Genomic_DNA"/>
</dbReference>
<proteinExistence type="predicted"/>
<name>A0ABS6W5F3_9FLAO</name>
<gene>
    <name evidence="1" type="ORF">KW502_15055</name>
</gene>
<evidence type="ECO:0000313" key="1">
    <source>
        <dbReference type="EMBL" id="MBW2963100.1"/>
    </source>
</evidence>
<sequence>MTDQDYVENDRQISPDSSKLLISYSIDLGAFGYGQAGTAILKLSDTTKNLREFTIPNTLTRVKWIDSENVSAQFDILPSLRTGDKIEFKDIEVNGIKVKVSALDYIDKDDRQEIEHREVSPNGQFELVAYRYLKDRSNLNFIHISVIPVGGQIPKYGNYLIADMQSDYVLYGTWTDKNELKFYSNSQYSDLIQYYLVKDREKINYEIVTDDKEYGSKYRWTKKSGI</sequence>
<dbReference type="Proteomes" id="UP000719267">
    <property type="component" value="Unassembled WGS sequence"/>
</dbReference>
<dbReference type="RefSeq" id="WP_219041379.1">
    <property type="nucleotide sequence ID" value="NZ_JAHWDF010000039.1"/>
</dbReference>
<protein>
    <submittedName>
        <fullName evidence="1">Uncharacterized protein</fullName>
    </submittedName>
</protein>
<accession>A0ABS6W5F3</accession>
<organism evidence="1 2">
    <name type="scientific">Mesonia aestuariivivens</name>
    <dbReference type="NCBI Taxonomy" id="2796128"/>
    <lineage>
        <taxon>Bacteria</taxon>
        <taxon>Pseudomonadati</taxon>
        <taxon>Bacteroidota</taxon>
        <taxon>Flavobacteriia</taxon>
        <taxon>Flavobacteriales</taxon>
        <taxon>Flavobacteriaceae</taxon>
        <taxon>Mesonia</taxon>
    </lineage>
</organism>
<evidence type="ECO:0000313" key="2">
    <source>
        <dbReference type="Proteomes" id="UP000719267"/>
    </source>
</evidence>
<reference evidence="1 2" key="1">
    <citation type="submission" date="2021-07" db="EMBL/GenBank/DDBJ databases">
        <title>Mesonia aestuariivivens sp. nov., isolated from a tidal flat.</title>
        <authorList>
            <person name="Kim Y.-O."/>
            <person name="Yoon J.-H."/>
        </authorList>
    </citation>
    <scope>NUCLEOTIDE SEQUENCE [LARGE SCALE GENOMIC DNA]</scope>
    <source>
        <strain evidence="1 2">JHPTF-M18</strain>
    </source>
</reference>